<keyword evidence="2" id="KW-1185">Reference proteome</keyword>
<evidence type="ECO:0000313" key="1">
    <source>
        <dbReference type="EMBL" id="GAC20800.1"/>
    </source>
</evidence>
<gene>
    <name evidence="1" type="ORF">GARC_3846</name>
</gene>
<evidence type="ECO:0008006" key="3">
    <source>
        <dbReference type="Google" id="ProtNLM"/>
    </source>
</evidence>
<dbReference type="EMBL" id="BAEO01000055">
    <property type="protein sequence ID" value="GAC20800.1"/>
    <property type="molecule type" value="Genomic_DNA"/>
</dbReference>
<sequence>MKIDLTACLLCCVVSVNLFLHHHVKAQDKPTYMTFSYVDHPVIVNELVPIIRRAYLDLGIQIELVMLPAHRNLKAVESEEVDGDIAYSDVTLDGYDTLIKIEPSMVTAVIVLLCLPDIQCNKEILFDDTKGIVSTDTIYKSVQAFYSKPLSRSFYTINNLSIISELLVLKRFQYGIYVLGESQVISPDIEHLKVIELFKTQTHHTVNQKYAFMKDEISAALQRSMDKAKK</sequence>
<accession>K6ZBM2</accession>
<proteinExistence type="predicted"/>
<dbReference type="Proteomes" id="UP000006327">
    <property type="component" value="Unassembled WGS sequence"/>
</dbReference>
<reference evidence="1 2" key="1">
    <citation type="journal article" date="2017" name="Antonie Van Leeuwenhoek">
        <title>Rhizobium rhizosphaerae sp. nov., a novel species isolated from rice rhizosphere.</title>
        <authorList>
            <person name="Zhao J.J."/>
            <person name="Zhang J."/>
            <person name="Zhang R.J."/>
            <person name="Zhang C.W."/>
            <person name="Yin H.Q."/>
            <person name="Zhang X.X."/>
        </authorList>
    </citation>
    <scope>NUCLEOTIDE SEQUENCE [LARGE SCALE GENOMIC DNA]</scope>
    <source>
        <strain evidence="1 2">BSs20135</strain>
    </source>
</reference>
<organism evidence="1 2">
    <name type="scientific">Paraglaciecola arctica BSs20135</name>
    <dbReference type="NCBI Taxonomy" id="493475"/>
    <lineage>
        <taxon>Bacteria</taxon>
        <taxon>Pseudomonadati</taxon>
        <taxon>Pseudomonadota</taxon>
        <taxon>Gammaproteobacteria</taxon>
        <taxon>Alteromonadales</taxon>
        <taxon>Alteromonadaceae</taxon>
        <taxon>Paraglaciecola</taxon>
    </lineage>
</organism>
<dbReference type="eggNOG" id="ENOG5032UJX">
    <property type="taxonomic scope" value="Bacteria"/>
</dbReference>
<comment type="caution">
    <text evidence="1">The sequence shown here is derived from an EMBL/GenBank/DDBJ whole genome shotgun (WGS) entry which is preliminary data.</text>
</comment>
<evidence type="ECO:0000313" key="2">
    <source>
        <dbReference type="Proteomes" id="UP000006327"/>
    </source>
</evidence>
<protein>
    <recommendedName>
        <fullName evidence="3">Solute-binding protein family 3/N-terminal domain-containing protein</fullName>
    </recommendedName>
</protein>
<dbReference type="AlphaFoldDB" id="K6ZBM2"/>
<dbReference type="STRING" id="493475.GARC_3846"/>
<name>K6ZBM2_9ALTE</name>